<protein>
    <submittedName>
        <fullName evidence="2">Uncharacterized protein</fullName>
    </submittedName>
</protein>
<name>X0V7R9_9ZZZZ</name>
<evidence type="ECO:0000313" key="2">
    <source>
        <dbReference type="EMBL" id="GAG08508.1"/>
    </source>
</evidence>
<gene>
    <name evidence="2" type="ORF">S01H1_46509</name>
</gene>
<accession>X0V7R9</accession>
<dbReference type="EMBL" id="BARS01029783">
    <property type="protein sequence ID" value="GAG08508.1"/>
    <property type="molecule type" value="Genomic_DNA"/>
</dbReference>
<feature type="non-terminal residue" evidence="2">
    <location>
        <position position="131"/>
    </location>
</feature>
<proteinExistence type="predicted"/>
<sequence length="131" mass="13926">MFAATRKEPNRDGEGADRAATVRERDTNRVIGACRAARVVLTTTLLCAHAAAAPQPIAPPNTDEVIATTISDAAAHGHLRAFSLKDGLKLEPFGDAEVAIVPADEVVQIVVNHESRRAVIPGQRGSVEVWL</sequence>
<evidence type="ECO:0000256" key="1">
    <source>
        <dbReference type="SAM" id="MobiDB-lite"/>
    </source>
</evidence>
<comment type="caution">
    <text evidence="2">The sequence shown here is derived from an EMBL/GenBank/DDBJ whole genome shotgun (WGS) entry which is preliminary data.</text>
</comment>
<reference evidence="2" key="1">
    <citation type="journal article" date="2014" name="Front. Microbiol.">
        <title>High frequency of phylogenetically diverse reductive dehalogenase-homologous genes in deep subseafloor sedimentary metagenomes.</title>
        <authorList>
            <person name="Kawai M."/>
            <person name="Futagami T."/>
            <person name="Toyoda A."/>
            <person name="Takaki Y."/>
            <person name="Nishi S."/>
            <person name="Hori S."/>
            <person name="Arai W."/>
            <person name="Tsubouchi T."/>
            <person name="Morono Y."/>
            <person name="Uchiyama I."/>
            <person name="Ito T."/>
            <person name="Fujiyama A."/>
            <person name="Inagaki F."/>
            <person name="Takami H."/>
        </authorList>
    </citation>
    <scope>NUCLEOTIDE SEQUENCE</scope>
    <source>
        <strain evidence="2">Expedition CK06-06</strain>
    </source>
</reference>
<dbReference type="AlphaFoldDB" id="X0V7R9"/>
<feature type="region of interest" description="Disordered" evidence="1">
    <location>
        <begin position="1"/>
        <end position="21"/>
    </location>
</feature>
<organism evidence="2">
    <name type="scientific">marine sediment metagenome</name>
    <dbReference type="NCBI Taxonomy" id="412755"/>
    <lineage>
        <taxon>unclassified sequences</taxon>
        <taxon>metagenomes</taxon>
        <taxon>ecological metagenomes</taxon>
    </lineage>
</organism>